<comment type="subcellular location">
    <subcellularLocation>
        <location evidence="6">Cell membrane</location>
        <topology evidence="6">Multi-pass membrane protein</topology>
    </subcellularLocation>
    <subcellularLocation>
        <location evidence="1">Membrane</location>
    </subcellularLocation>
</comment>
<organism evidence="8 9">
    <name type="scientific">Bosea psychrotolerans</name>
    <dbReference type="NCBI Taxonomy" id="1871628"/>
    <lineage>
        <taxon>Bacteria</taxon>
        <taxon>Pseudomonadati</taxon>
        <taxon>Pseudomonadota</taxon>
        <taxon>Alphaproteobacteria</taxon>
        <taxon>Hyphomicrobiales</taxon>
        <taxon>Boseaceae</taxon>
        <taxon>Bosea</taxon>
    </lineage>
</organism>
<dbReference type="Proteomes" id="UP000236919">
    <property type="component" value="Unassembled WGS sequence"/>
</dbReference>
<dbReference type="PANTHER" id="PTHR23427">
    <property type="entry name" value="SURFEIT LOCUS PROTEIN"/>
    <property type="match status" value="1"/>
</dbReference>
<reference evidence="8 9" key="1">
    <citation type="submission" date="2018-01" db="EMBL/GenBank/DDBJ databases">
        <title>Genomic Encyclopedia of Type Strains, Phase III (KMG-III): the genomes of soil and plant-associated and newly described type strains.</title>
        <authorList>
            <person name="Whitman W."/>
        </authorList>
    </citation>
    <scope>NUCLEOTIDE SEQUENCE [LARGE SCALE GENOMIC DNA]</scope>
    <source>
        <strain evidence="8 9">1131</strain>
    </source>
</reference>
<comment type="caution">
    <text evidence="8">The sequence shown here is derived from an EMBL/GenBank/DDBJ whole genome shotgun (WGS) entry which is preliminary data.</text>
</comment>
<evidence type="ECO:0000256" key="6">
    <source>
        <dbReference type="RuleBase" id="RU363076"/>
    </source>
</evidence>
<evidence type="ECO:0000256" key="7">
    <source>
        <dbReference type="SAM" id="MobiDB-lite"/>
    </source>
</evidence>
<keyword evidence="6" id="KW-1003">Cell membrane</keyword>
<dbReference type="InterPro" id="IPR045214">
    <property type="entry name" value="Surf1/Surf4"/>
</dbReference>
<evidence type="ECO:0000256" key="4">
    <source>
        <dbReference type="ARBA" id="ARBA00022989"/>
    </source>
</evidence>
<evidence type="ECO:0000256" key="3">
    <source>
        <dbReference type="ARBA" id="ARBA00022692"/>
    </source>
</evidence>
<keyword evidence="9" id="KW-1185">Reference proteome</keyword>
<dbReference type="GO" id="GO:0005886">
    <property type="term" value="C:plasma membrane"/>
    <property type="evidence" value="ECO:0007669"/>
    <property type="project" value="UniProtKB-SubCell"/>
</dbReference>
<feature type="transmembrane region" description="Helical" evidence="6">
    <location>
        <begin position="37"/>
        <end position="59"/>
    </location>
</feature>
<keyword evidence="3 6" id="KW-0812">Transmembrane</keyword>
<keyword evidence="4 6" id="KW-1133">Transmembrane helix</keyword>
<feature type="region of interest" description="Disordered" evidence="7">
    <location>
        <begin position="1"/>
        <end position="30"/>
    </location>
</feature>
<evidence type="ECO:0000256" key="5">
    <source>
        <dbReference type="ARBA" id="ARBA00023136"/>
    </source>
</evidence>
<name>A0A2S4MET4_9HYPH</name>
<dbReference type="EMBL" id="PQFZ01000004">
    <property type="protein sequence ID" value="POR53268.1"/>
    <property type="molecule type" value="Genomic_DNA"/>
</dbReference>
<dbReference type="AlphaFoldDB" id="A0A2S4MET4"/>
<evidence type="ECO:0000313" key="8">
    <source>
        <dbReference type="EMBL" id="POR53268.1"/>
    </source>
</evidence>
<dbReference type="InterPro" id="IPR002994">
    <property type="entry name" value="Surf1/Shy1"/>
</dbReference>
<evidence type="ECO:0000313" key="9">
    <source>
        <dbReference type="Proteomes" id="UP000236919"/>
    </source>
</evidence>
<proteinExistence type="inferred from homology"/>
<evidence type="ECO:0000256" key="2">
    <source>
        <dbReference type="ARBA" id="ARBA00007165"/>
    </source>
</evidence>
<sequence length="285" mass="30561">MTRPARRQALPATPGERASDDDERMASGRGRGPRSMGLLVCLGIAALIGILGFLALGIWQVQRLGWKQALIARVESRIHAQPVPAPGPAGWAASAADEYRRVRLSGSFQQDRATFVQAVTERGGGYWQMTPLRSDAGFTVLVNRGFVTPDQRSQLSGPASALNGQVPVAQVRVTGLLRLSEPGGGFLRHNDPAADRWYSRDVAAIAAARGLGERSLGEVAPYFVDADATPDPAGFPVGGLTVLRFANNHLVYALTWFALALMLAAAAAFVIRGECRLRRAVENEH</sequence>
<dbReference type="Pfam" id="PF02104">
    <property type="entry name" value="SURF1"/>
    <property type="match status" value="1"/>
</dbReference>
<dbReference type="PANTHER" id="PTHR23427:SF2">
    <property type="entry name" value="SURFEIT LOCUS PROTEIN 1"/>
    <property type="match status" value="1"/>
</dbReference>
<accession>A0A2S4MET4</accession>
<keyword evidence="5 6" id="KW-0472">Membrane</keyword>
<feature type="transmembrane region" description="Helical" evidence="6">
    <location>
        <begin position="250"/>
        <end position="271"/>
    </location>
</feature>
<gene>
    <name evidence="8" type="ORF">CYD53_104244</name>
</gene>
<protein>
    <recommendedName>
        <fullName evidence="6">SURF1-like protein</fullName>
    </recommendedName>
</protein>
<evidence type="ECO:0000256" key="1">
    <source>
        <dbReference type="ARBA" id="ARBA00004370"/>
    </source>
</evidence>
<dbReference type="CDD" id="cd06662">
    <property type="entry name" value="SURF1"/>
    <property type="match status" value="1"/>
</dbReference>
<dbReference type="PROSITE" id="PS50895">
    <property type="entry name" value="SURF1"/>
    <property type="match status" value="1"/>
</dbReference>
<comment type="similarity">
    <text evidence="2 6">Belongs to the SURF1 family.</text>
</comment>